<dbReference type="GO" id="GO:0022857">
    <property type="term" value="F:transmembrane transporter activity"/>
    <property type="evidence" value="ECO:0007669"/>
    <property type="project" value="UniProtKB-UniRule"/>
</dbReference>
<keyword evidence="1" id="KW-1003">Cell membrane</keyword>
<evidence type="ECO:0000256" key="1">
    <source>
        <dbReference type="HAMAP-Rule" id="MF_02088"/>
    </source>
</evidence>
<feature type="transmembrane region" description="Helical" evidence="1">
    <location>
        <begin position="163"/>
        <end position="185"/>
    </location>
</feature>
<dbReference type="AlphaFoldDB" id="A0A0S1SNZ7"/>
<keyword evidence="1" id="KW-0472">Membrane</keyword>
<dbReference type="Pfam" id="PF02592">
    <property type="entry name" value="Vut_1"/>
    <property type="match status" value="1"/>
</dbReference>
<accession>A0A0S1SNZ7</accession>
<dbReference type="KEGG" id="prf:PeribacterA2_0784"/>
<accession>A0A0S1SN91</accession>
<proteinExistence type="inferred from homology"/>
<evidence type="ECO:0000313" key="2">
    <source>
        <dbReference type="EMBL" id="ALM13455.1"/>
    </source>
</evidence>
<feature type="transmembrane region" description="Helical" evidence="1">
    <location>
        <begin position="118"/>
        <end position="142"/>
    </location>
</feature>
<dbReference type="NCBIfam" id="TIGR00697">
    <property type="entry name" value="queuosine precursor transporter"/>
    <property type="match status" value="1"/>
</dbReference>
<comment type="similarity">
    <text evidence="1">Belongs to the vitamin uptake transporter (VUT/ECF) (TC 2.A.88) family. Q precursor transporter subfamily.</text>
</comment>
<feature type="transmembrane region" description="Helical" evidence="1">
    <location>
        <begin position="77"/>
        <end position="98"/>
    </location>
</feature>
<dbReference type="GO" id="GO:0005886">
    <property type="term" value="C:plasma membrane"/>
    <property type="evidence" value="ECO:0007669"/>
    <property type="project" value="UniProtKB-SubCell"/>
</dbReference>
<organism evidence="2 3">
    <name type="scientific">Candidatus Peribacter riflensis</name>
    <dbReference type="NCBI Taxonomy" id="1735162"/>
    <lineage>
        <taxon>Bacteria</taxon>
        <taxon>Candidatus Peregrinibacteriota</taxon>
        <taxon>Candidatus Peribacteria</taxon>
        <taxon>Candidatus Peribacterales</taxon>
        <taxon>Candidatus Peribacteraceae</taxon>
        <taxon>Candidatus Peribacter</taxon>
    </lineage>
</organism>
<comment type="function">
    <text evidence="1">Involved in the import of queuosine (Q) precursors, required for Q precursor salvage.</text>
</comment>
<keyword evidence="1" id="KW-1133">Transmembrane helix</keyword>
<reference evidence="3" key="1">
    <citation type="submission" date="2015-10" db="EMBL/GenBank/DDBJ databases">
        <title>Analysis of five complete genome sequences for members of the class Peribacteria in the recently recognized Peregrinibacteria bacterial phylum.</title>
        <authorList>
            <person name="Anantharaman K."/>
            <person name="Brown C.T."/>
            <person name="Burstein D."/>
            <person name="Castelle C.J."/>
            <person name="Probst A.J."/>
            <person name="Thomas B.C."/>
            <person name="Williams K.H."/>
            <person name="Banfield J.F."/>
        </authorList>
    </citation>
    <scope>NUCLEOTIDE SEQUENCE [LARGE SCALE GENOMIC DNA]</scope>
</reference>
<dbReference type="Proteomes" id="UP000069135">
    <property type="component" value="Chromosome"/>
</dbReference>
<dbReference type="EMBL" id="CP013065">
    <property type="protein sequence ID" value="ALM13455.1"/>
    <property type="molecule type" value="Genomic_DNA"/>
</dbReference>
<sequence length="217" mass="24622">MDSVSLSDASRPVFDRKLVLALTLYLTSLFASNTVGIKIMPFIFGTHLSTAIFAFPLVFLTTDVVGEVYGKAHARAFVRMGFYSLVVFLIFNALSNVMPTSAEFRMPEAYNQIFGLSLRFTFASLVAFLIGEYQDVFSFFFLKAKLGGRAFWLRSNLSNLWGQFIDSAIWFSIAFIGVYPLRVIVLMMIPWWLFKFGMGVVYTPLSYAGIWLLKRPE</sequence>
<keyword evidence="1" id="KW-0813">Transport</keyword>
<evidence type="ECO:0000313" key="3">
    <source>
        <dbReference type="Proteomes" id="UP000069135"/>
    </source>
</evidence>
<protein>
    <recommendedName>
        <fullName evidence="1">Probable queuosine precursor transporter</fullName>
        <shortName evidence="1">Q precursor transporter</shortName>
    </recommendedName>
</protein>
<dbReference type="InterPro" id="IPR003744">
    <property type="entry name" value="YhhQ"/>
</dbReference>
<reference evidence="2 3" key="2">
    <citation type="journal article" date="2016" name="PeerJ">
        <title>Analysis of five complete genome sequences for members of the class Peribacteria in the recently recognized Peregrinibacteria bacterial phylum.</title>
        <authorList>
            <person name="Anantharaman K."/>
            <person name="Brown C.T."/>
            <person name="Burstein D."/>
            <person name="Castelle C.J."/>
            <person name="Probst A.J."/>
            <person name="Thomas B.C."/>
            <person name="Williams K.H."/>
            <person name="Banfield J.F."/>
        </authorList>
    </citation>
    <scope>NUCLEOTIDE SEQUENCE [LARGE SCALE GENOMIC DNA]</scope>
    <source>
        <strain evidence="2">RIFOXYD1_FULL_PER-ii_59_16</strain>
    </source>
</reference>
<accession>A0A0S1SSN0</accession>
<dbReference type="PANTHER" id="PTHR34300">
    <property type="entry name" value="QUEUOSINE PRECURSOR TRANSPORTER-RELATED"/>
    <property type="match status" value="1"/>
</dbReference>
<feature type="transmembrane region" description="Helical" evidence="1">
    <location>
        <begin position="41"/>
        <end position="65"/>
    </location>
</feature>
<accession>A0A0S1SPV2</accession>
<gene>
    <name evidence="2" type="ORF">PeribacterD1_0785</name>
</gene>
<comment type="subcellular location">
    <subcellularLocation>
        <location evidence="1">Cell membrane</location>
        <topology evidence="1">Multi-pass membrane protein</topology>
    </subcellularLocation>
</comment>
<dbReference type="PANTHER" id="PTHR34300:SF2">
    <property type="entry name" value="QUEUOSINE PRECURSOR TRANSPORTER-RELATED"/>
    <property type="match status" value="1"/>
</dbReference>
<dbReference type="HAMAP" id="MF_02088">
    <property type="entry name" value="Q_prec_transport"/>
    <property type="match status" value="1"/>
</dbReference>
<feature type="transmembrane region" description="Helical" evidence="1">
    <location>
        <begin position="191"/>
        <end position="213"/>
    </location>
</feature>
<dbReference type="STRING" id="1735162.PeribacterB2_0786"/>
<keyword evidence="1" id="KW-0812">Transmembrane</keyword>
<accession>A0A0S1SK07</accession>
<name>A0A0S1SNZ7_9BACT</name>